<dbReference type="AlphaFoldDB" id="A0A9Q0Y2L5"/>
<protein>
    <submittedName>
        <fullName evidence="1">Uncharacterized protein</fullName>
    </submittedName>
</protein>
<gene>
    <name evidence="1" type="ORF">JRQ81_012870</name>
</gene>
<evidence type="ECO:0000313" key="2">
    <source>
        <dbReference type="Proteomes" id="UP001142489"/>
    </source>
</evidence>
<dbReference type="EMBL" id="JAPFRF010000003">
    <property type="protein sequence ID" value="KAJ7338968.1"/>
    <property type="molecule type" value="Genomic_DNA"/>
</dbReference>
<dbReference type="Proteomes" id="UP001142489">
    <property type="component" value="Unassembled WGS sequence"/>
</dbReference>
<proteinExistence type="predicted"/>
<organism evidence="1 2">
    <name type="scientific">Phrynocephalus forsythii</name>
    <dbReference type="NCBI Taxonomy" id="171643"/>
    <lineage>
        <taxon>Eukaryota</taxon>
        <taxon>Metazoa</taxon>
        <taxon>Chordata</taxon>
        <taxon>Craniata</taxon>
        <taxon>Vertebrata</taxon>
        <taxon>Euteleostomi</taxon>
        <taxon>Lepidosauria</taxon>
        <taxon>Squamata</taxon>
        <taxon>Bifurcata</taxon>
        <taxon>Unidentata</taxon>
        <taxon>Episquamata</taxon>
        <taxon>Toxicofera</taxon>
        <taxon>Iguania</taxon>
        <taxon>Acrodonta</taxon>
        <taxon>Agamidae</taxon>
        <taxon>Agaminae</taxon>
        <taxon>Phrynocephalus</taxon>
    </lineage>
</organism>
<sequence length="69" mass="8222">MNVELRQNHYVNFISRRSFRTTHLALADLSFFGSTRWRRYSGQTPLFTPFELQKASLLEIQISLDEKKM</sequence>
<reference evidence="1" key="1">
    <citation type="journal article" date="2023" name="DNA Res.">
        <title>Chromosome-level genome assembly of Phrynocephalus forsythii using third-generation DNA sequencing and Hi-C analysis.</title>
        <authorList>
            <person name="Qi Y."/>
            <person name="Zhao W."/>
            <person name="Zhao Y."/>
            <person name="Niu C."/>
            <person name="Cao S."/>
            <person name="Zhang Y."/>
        </authorList>
    </citation>
    <scope>NUCLEOTIDE SEQUENCE</scope>
    <source>
        <tissue evidence="1">Muscle</tissue>
    </source>
</reference>
<evidence type="ECO:0000313" key="1">
    <source>
        <dbReference type="EMBL" id="KAJ7338968.1"/>
    </source>
</evidence>
<name>A0A9Q0Y2L5_9SAUR</name>
<accession>A0A9Q0Y2L5</accession>
<comment type="caution">
    <text evidence="1">The sequence shown here is derived from an EMBL/GenBank/DDBJ whole genome shotgun (WGS) entry which is preliminary data.</text>
</comment>
<keyword evidence="2" id="KW-1185">Reference proteome</keyword>